<reference evidence="11" key="1">
    <citation type="submission" date="2025-08" db="UniProtKB">
        <authorList>
            <consortium name="RefSeq"/>
        </authorList>
    </citation>
    <scope>IDENTIFICATION</scope>
    <source>
        <tissue evidence="11">Tentacle</tissue>
    </source>
</reference>
<evidence type="ECO:0000256" key="3">
    <source>
        <dbReference type="ARBA" id="ARBA00022989"/>
    </source>
</evidence>
<dbReference type="GeneID" id="116308588"/>
<dbReference type="SMART" id="SM01381">
    <property type="entry name" value="7TM_GPCR_Srsx"/>
    <property type="match status" value="1"/>
</dbReference>
<proteinExistence type="predicted"/>
<feature type="transmembrane region" description="Helical" evidence="8">
    <location>
        <begin position="173"/>
        <end position="194"/>
    </location>
</feature>
<dbReference type="Pfam" id="PF00001">
    <property type="entry name" value="7tm_1"/>
    <property type="match status" value="1"/>
</dbReference>
<evidence type="ECO:0000256" key="2">
    <source>
        <dbReference type="ARBA" id="ARBA00022692"/>
    </source>
</evidence>
<evidence type="ECO:0000313" key="10">
    <source>
        <dbReference type="Proteomes" id="UP000515163"/>
    </source>
</evidence>
<evidence type="ECO:0000259" key="9">
    <source>
        <dbReference type="PROSITE" id="PS50262"/>
    </source>
</evidence>
<dbReference type="PANTHER" id="PTHR45695:SF9">
    <property type="entry name" value="LEUCOKININ RECEPTOR"/>
    <property type="match status" value="1"/>
</dbReference>
<dbReference type="GO" id="GO:0004930">
    <property type="term" value="F:G protein-coupled receptor activity"/>
    <property type="evidence" value="ECO:0007669"/>
    <property type="project" value="UniProtKB-KW"/>
</dbReference>
<dbReference type="GO" id="GO:0005886">
    <property type="term" value="C:plasma membrane"/>
    <property type="evidence" value="ECO:0007669"/>
    <property type="project" value="TreeGrafter"/>
</dbReference>
<keyword evidence="6" id="KW-0675">Receptor</keyword>
<feature type="transmembrane region" description="Helical" evidence="8">
    <location>
        <begin position="84"/>
        <end position="107"/>
    </location>
</feature>
<dbReference type="OrthoDB" id="2132067at2759"/>
<evidence type="ECO:0000256" key="6">
    <source>
        <dbReference type="ARBA" id="ARBA00023170"/>
    </source>
</evidence>
<feature type="transmembrane region" description="Helical" evidence="8">
    <location>
        <begin position="231"/>
        <end position="252"/>
    </location>
</feature>
<comment type="subcellular location">
    <subcellularLocation>
        <location evidence="1">Membrane</location>
        <topology evidence="1">Multi-pass membrane protein</topology>
    </subcellularLocation>
</comment>
<dbReference type="CDD" id="cd00637">
    <property type="entry name" value="7tm_classA_rhodopsin-like"/>
    <property type="match status" value="1"/>
</dbReference>
<organism evidence="10 11">
    <name type="scientific">Actinia tenebrosa</name>
    <name type="common">Australian red waratah sea anemone</name>
    <dbReference type="NCBI Taxonomy" id="6105"/>
    <lineage>
        <taxon>Eukaryota</taxon>
        <taxon>Metazoa</taxon>
        <taxon>Cnidaria</taxon>
        <taxon>Anthozoa</taxon>
        <taxon>Hexacorallia</taxon>
        <taxon>Actiniaria</taxon>
        <taxon>Actiniidae</taxon>
        <taxon>Actinia</taxon>
    </lineage>
</organism>
<dbReference type="InParanoid" id="A0A6P8JET3"/>
<evidence type="ECO:0000256" key="7">
    <source>
        <dbReference type="ARBA" id="ARBA00023224"/>
    </source>
</evidence>
<dbReference type="SUPFAM" id="SSF81321">
    <property type="entry name" value="Family A G protein-coupled receptor-like"/>
    <property type="match status" value="1"/>
</dbReference>
<sequence length="304" mass="34413">MDDNAIRNIVITVVGALLIFFGICGNSLVAIAIWKKNYLRSTANYLLLNVALADITSLTFLPLVLVSIYGKFQQGITADLLCKFLISVHIPLTANFAAVFTLVVLSVEKYHAIVKPMKSGFRLREDTVKYAIIVVWTSAIAMTLPMYIFGKYARYKTKLFCDYDATEDAMSPYLYVLAAIVIFIPFIVISFCYFQIVRELYFKNKVAPQNVTTAAEDNIAKRKLVKLSLSITLALLVCFFPLALSMCLRAYNKEKLKSKYIQDFGSLLYVLKVVLNPFLYAFQSTNFRQAFKEMLKSKLCPCCK</sequence>
<dbReference type="AlphaFoldDB" id="A0A6P8JET3"/>
<dbReference type="PANTHER" id="PTHR45695">
    <property type="entry name" value="LEUCOKININ RECEPTOR-RELATED"/>
    <property type="match status" value="1"/>
</dbReference>
<keyword evidence="3 8" id="KW-1133">Transmembrane helix</keyword>
<dbReference type="Gene3D" id="1.20.1070.10">
    <property type="entry name" value="Rhodopsin 7-helix transmembrane proteins"/>
    <property type="match status" value="1"/>
</dbReference>
<keyword evidence="5 8" id="KW-0472">Membrane</keyword>
<keyword evidence="7" id="KW-0807">Transducer</keyword>
<feature type="transmembrane region" description="Helical" evidence="8">
    <location>
        <begin position="264"/>
        <end position="282"/>
    </location>
</feature>
<dbReference type="InterPro" id="IPR000276">
    <property type="entry name" value="GPCR_Rhodpsn"/>
</dbReference>
<keyword evidence="2 8" id="KW-0812">Transmembrane</keyword>
<protein>
    <submittedName>
        <fullName evidence="11">Neuropeptide S receptor-like</fullName>
    </submittedName>
</protein>
<evidence type="ECO:0000256" key="5">
    <source>
        <dbReference type="ARBA" id="ARBA00023136"/>
    </source>
</evidence>
<name>A0A6P8JET3_ACTTE</name>
<feature type="domain" description="G-protein coupled receptors family 1 profile" evidence="9">
    <location>
        <begin position="25"/>
        <end position="280"/>
    </location>
</feature>
<feature type="transmembrane region" description="Helical" evidence="8">
    <location>
        <begin position="46"/>
        <end position="72"/>
    </location>
</feature>
<dbReference type="InterPro" id="IPR017452">
    <property type="entry name" value="GPCR_Rhodpsn_7TM"/>
</dbReference>
<evidence type="ECO:0000256" key="1">
    <source>
        <dbReference type="ARBA" id="ARBA00004141"/>
    </source>
</evidence>
<keyword evidence="10" id="KW-1185">Reference proteome</keyword>
<evidence type="ECO:0000313" key="11">
    <source>
        <dbReference type="RefSeq" id="XP_031574910.1"/>
    </source>
</evidence>
<gene>
    <name evidence="11" type="primary">LOC116308588</name>
</gene>
<dbReference type="KEGG" id="aten:116308588"/>
<accession>A0A6P8JET3</accession>
<feature type="transmembrane region" description="Helical" evidence="8">
    <location>
        <begin position="6"/>
        <end position="34"/>
    </location>
</feature>
<keyword evidence="4" id="KW-0297">G-protein coupled receptor</keyword>
<dbReference type="PRINTS" id="PR00237">
    <property type="entry name" value="GPCRRHODOPSN"/>
</dbReference>
<dbReference type="Proteomes" id="UP000515163">
    <property type="component" value="Unplaced"/>
</dbReference>
<evidence type="ECO:0000256" key="8">
    <source>
        <dbReference type="SAM" id="Phobius"/>
    </source>
</evidence>
<dbReference type="PROSITE" id="PS50262">
    <property type="entry name" value="G_PROTEIN_RECEP_F1_2"/>
    <property type="match status" value="1"/>
</dbReference>
<dbReference type="RefSeq" id="XP_031574910.1">
    <property type="nucleotide sequence ID" value="XM_031719050.1"/>
</dbReference>
<evidence type="ECO:0000256" key="4">
    <source>
        <dbReference type="ARBA" id="ARBA00023040"/>
    </source>
</evidence>
<feature type="transmembrane region" description="Helical" evidence="8">
    <location>
        <begin position="128"/>
        <end position="149"/>
    </location>
</feature>